<reference evidence="2" key="2">
    <citation type="journal article" date="2015" name="Fish Shellfish Immunol.">
        <title>Early steps in the European eel (Anguilla anguilla)-Vibrio vulnificus interaction in the gills: Role of the RtxA13 toxin.</title>
        <authorList>
            <person name="Callol A."/>
            <person name="Pajuelo D."/>
            <person name="Ebbesson L."/>
            <person name="Teles M."/>
            <person name="MacKenzie S."/>
            <person name="Amaro C."/>
        </authorList>
    </citation>
    <scope>NUCLEOTIDE SEQUENCE</scope>
</reference>
<protein>
    <submittedName>
        <fullName evidence="2">Uncharacterized protein</fullName>
    </submittedName>
</protein>
<dbReference type="EMBL" id="GBXM01039877">
    <property type="protein sequence ID" value="JAH68700.1"/>
    <property type="molecule type" value="Transcribed_RNA"/>
</dbReference>
<sequence length="38" mass="4480">MDKSCFQKQPLFFRDIKATGEVYTLVTFSITFLIFLKC</sequence>
<accession>A0A0E9UTZ6</accession>
<organism evidence="2">
    <name type="scientific">Anguilla anguilla</name>
    <name type="common">European freshwater eel</name>
    <name type="synonym">Muraena anguilla</name>
    <dbReference type="NCBI Taxonomy" id="7936"/>
    <lineage>
        <taxon>Eukaryota</taxon>
        <taxon>Metazoa</taxon>
        <taxon>Chordata</taxon>
        <taxon>Craniata</taxon>
        <taxon>Vertebrata</taxon>
        <taxon>Euteleostomi</taxon>
        <taxon>Actinopterygii</taxon>
        <taxon>Neopterygii</taxon>
        <taxon>Teleostei</taxon>
        <taxon>Anguilliformes</taxon>
        <taxon>Anguillidae</taxon>
        <taxon>Anguilla</taxon>
    </lineage>
</organism>
<dbReference type="AlphaFoldDB" id="A0A0E9UTZ6"/>
<reference evidence="2" key="1">
    <citation type="submission" date="2014-11" db="EMBL/GenBank/DDBJ databases">
        <authorList>
            <person name="Amaro Gonzalez C."/>
        </authorList>
    </citation>
    <scope>NUCLEOTIDE SEQUENCE</scope>
</reference>
<keyword evidence="1" id="KW-0472">Membrane</keyword>
<feature type="transmembrane region" description="Helical" evidence="1">
    <location>
        <begin position="20"/>
        <end position="36"/>
    </location>
</feature>
<evidence type="ECO:0000256" key="1">
    <source>
        <dbReference type="SAM" id="Phobius"/>
    </source>
</evidence>
<keyword evidence="1" id="KW-0812">Transmembrane</keyword>
<name>A0A0E9UTZ6_ANGAN</name>
<keyword evidence="1" id="KW-1133">Transmembrane helix</keyword>
<evidence type="ECO:0000313" key="2">
    <source>
        <dbReference type="EMBL" id="JAH68700.1"/>
    </source>
</evidence>
<proteinExistence type="predicted"/>